<dbReference type="GO" id="GO:0004523">
    <property type="term" value="F:RNA-DNA hybrid ribonuclease activity"/>
    <property type="evidence" value="ECO:0007669"/>
    <property type="project" value="InterPro"/>
</dbReference>
<evidence type="ECO:0000313" key="4">
    <source>
        <dbReference type="Proteomes" id="UP000007800"/>
    </source>
</evidence>
<dbReference type="OrthoDB" id="411823at2759"/>
<accession>C5LCL7</accession>
<dbReference type="InterPro" id="IPR005135">
    <property type="entry name" value="Endo/exonuclease/phosphatase"/>
</dbReference>
<gene>
    <name evidence="3" type="ORF">Pmar_PMAR011746</name>
</gene>
<dbReference type="Pfam" id="PF00075">
    <property type="entry name" value="RNase_H"/>
    <property type="match status" value="1"/>
</dbReference>
<evidence type="ECO:0000259" key="2">
    <source>
        <dbReference type="PROSITE" id="PS50879"/>
    </source>
</evidence>
<dbReference type="Gene3D" id="3.30.420.10">
    <property type="entry name" value="Ribonuclease H-like superfamily/Ribonuclease H"/>
    <property type="match status" value="1"/>
</dbReference>
<dbReference type="InterPro" id="IPR002156">
    <property type="entry name" value="RNaseH_domain"/>
</dbReference>
<dbReference type="SUPFAM" id="SSF53098">
    <property type="entry name" value="Ribonuclease H-like"/>
    <property type="match status" value="1"/>
</dbReference>
<sequence length="1178" mass="130828">MTASDSDTVNTRPRRKKNFVGAPASGTAPAASSSTPSILTSAEVNASVSPARSWASYSEDEDDFPNEGSQARPVLGREARDRNSAVREAQEEQEPSYTDCMDTINATIAKVKNKANRTLNNGEEQAIFSAFQHMNKLYIRVLEENRKLRKRIDDHRCEQGGHPGPTRVVERMAPLPKPTYREALQGVASNTEKMADQPVVYISMTEEEDKTGKIKEIKTHIAGSKVEKIFSTKKGVAIRCHSDEDAGAVITSLQTKGLQGNRKPPLLPEVWLSYGTEDIRENDSSRSSIEATEVVGRLLDALESTTLGNAKVVIGMDSNAHHKSWGIMPHAVGGNTQAKTRGRALHDFITERSLVLRNIRSDPLTPTFISRKTDLESSDYPHHRTDWKKYKEATSRMLDSSWAYPPPGTRPEVAVATLLEHITLGLVEAAQAATPKKASRMDTERDTGGRKRRQGAKPRNCWWDAELREVRRKLNQVKRSPRATRDDIVAARRQYKALLRSKKTRAYHDFLDSLGNAESAEEVYKRIKTKNTTSCLVLLAGDACPASTCSRLADQYIGGTPATPRNMVQTEYRLTRSPDPHDNSTFLHDGVVSPISADEIERSLQAAQIDVKSAFCQVGHEAIVEGLRKAGAPKEILAFADDVTVMVAFKRKVKIPVVTIRGICEASLRDALRPTKLEMDPAKSQSLSSMGLQYERNSIEMKMLGVWITRSGSWKKHIIERVDKAKKIGFALARYARRSFGVKPSCIVDLYHRIMLPTVGFSIELWGPALANASYKRIVDQLGNLVLRVAFRLGKSFPQHLARTLASLEPTSVALTNIAVERYLHKETRLGPGNNVLQRKWEEELRARGLNLSARYERVGSIRAHDMGGAEVIIKEKSEAIKLEQSLREGVRVYTDGSRKDPDEAGTCSVGAAAIIYKHSNKEAHRFRLPPFATIYQAEQYAIIGALEALKKDKEVADGSRVLFFSDCRSVLQRILGGGGDHWSNRILEIASSMRVEGITCCFIWIPSHQQDGTIPGNEEADLEANRARLLELDGVVSDFPIPIAHTKGLLNNYARAQVVREAASISNPELRAMLSSRRQRGIVERQLRSYKDGSVLNLLAGHSKILRSYLAKIKPDAYDPLCQTCGVTHNLVHEDRPPWFVGGLGSVSITSARFRDFIKFLEVIVNKADSDNSQIAS</sequence>
<dbReference type="Pfam" id="PF14529">
    <property type="entry name" value="Exo_endo_phos_2"/>
    <property type="match status" value="1"/>
</dbReference>
<dbReference type="Gene3D" id="3.60.10.10">
    <property type="entry name" value="Endonuclease/exonuclease/phosphatase"/>
    <property type="match status" value="1"/>
</dbReference>
<dbReference type="InterPro" id="IPR012337">
    <property type="entry name" value="RNaseH-like_sf"/>
</dbReference>
<feature type="region of interest" description="Disordered" evidence="1">
    <location>
        <begin position="433"/>
        <end position="457"/>
    </location>
</feature>
<evidence type="ECO:0000256" key="1">
    <source>
        <dbReference type="SAM" id="MobiDB-lite"/>
    </source>
</evidence>
<dbReference type="AlphaFoldDB" id="C5LCL7"/>
<dbReference type="InterPro" id="IPR036691">
    <property type="entry name" value="Endo/exonu/phosph_ase_sf"/>
</dbReference>
<organism evidence="4">
    <name type="scientific">Perkinsus marinus (strain ATCC 50983 / TXsc)</name>
    <dbReference type="NCBI Taxonomy" id="423536"/>
    <lineage>
        <taxon>Eukaryota</taxon>
        <taxon>Sar</taxon>
        <taxon>Alveolata</taxon>
        <taxon>Perkinsozoa</taxon>
        <taxon>Perkinsea</taxon>
        <taxon>Perkinsida</taxon>
        <taxon>Perkinsidae</taxon>
        <taxon>Perkinsus</taxon>
    </lineage>
</organism>
<dbReference type="GeneID" id="9042903"/>
<reference evidence="3 4" key="1">
    <citation type="submission" date="2008-07" db="EMBL/GenBank/DDBJ databases">
        <authorList>
            <person name="El-Sayed N."/>
            <person name="Caler E."/>
            <person name="Inman J."/>
            <person name="Amedeo P."/>
            <person name="Hass B."/>
            <person name="Wortman J."/>
        </authorList>
    </citation>
    <scope>NUCLEOTIDE SEQUENCE [LARGE SCALE GENOMIC DNA]</scope>
    <source>
        <strain evidence="4">ATCC 50983 / TXsc</strain>
    </source>
</reference>
<feature type="compositionally biased region" description="Low complexity" evidence="1">
    <location>
        <begin position="22"/>
        <end position="42"/>
    </location>
</feature>
<keyword evidence="4" id="KW-1185">Reference proteome</keyword>
<feature type="compositionally biased region" description="Basic and acidic residues" evidence="1">
    <location>
        <begin position="439"/>
        <end position="449"/>
    </location>
</feature>
<dbReference type="CDD" id="cd09276">
    <property type="entry name" value="Rnase_HI_RT_non_LTR"/>
    <property type="match status" value="1"/>
</dbReference>
<dbReference type="RefSeq" id="XP_002773884.1">
    <property type="nucleotide sequence ID" value="XM_002773838.1"/>
</dbReference>
<feature type="region of interest" description="Disordered" evidence="1">
    <location>
        <begin position="1"/>
        <end position="99"/>
    </location>
</feature>
<dbReference type="SUPFAM" id="SSF56219">
    <property type="entry name" value="DNase I-like"/>
    <property type="match status" value="1"/>
</dbReference>
<feature type="compositionally biased region" description="Polar residues" evidence="1">
    <location>
        <begin position="1"/>
        <end position="11"/>
    </location>
</feature>
<dbReference type="Proteomes" id="UP000007800">
    <property type="component" value="Unassembled WGS sequence"/>
</dbReference>
<name>C5LCL7_PERM5</name>
<dbReference type="InParanoid" id="C5LCL7"/>
<protein>
    <recommendedName>
        <fullName evidence="2">RNase H type-1 domain-containing protein</fullName>
    </recommendedName>
</protein>
<dbReference type="GO" id="GO:0003676">
    <property type="term" value="F:nucleic acid binding"/>
    <property type="evidence" value="ECO:0007669"/>
    <property type="project" value="InterPro"/>
</dbReference>
<dbReference type="PROSITE" id="PS50879">
    <property type="entry name" value="RNASE_H_1"/>
    <property type="match status" value="1"/>
</dbReference>
<proteinExistence type="predicted"/>
<evidence type="ECO:0000313" key="3">
    <source>
        <dbReference type="EMBL" id="EER05700.1"/>
    </source>
</evidence>
<dbReference type="InterPro" id="IPR036397">
    <property type="entry name" value="RNaseH_sf"/>
</dbReference>
<feature type="compositionally biased region" description="Basic and acidic residues" evidence="1">
    <location>
        <begin position="75"/>
        <end position="90"/>
    </location>
</feature>
<feature type="domain" description="RNase H type-1" evidence="2">
    <location>
        <begin position="887"/>
        <end position="1030"/>
    </location>
</feature>
<dbReference type="EMBL" id="GG680918">
    <property type="protein sequence ID" value="EER05700.1"/>
    <property type="molecule type" value="Genomic_DNA"/>
</dbReference>